<name>A0A067RGH5_ZOONE</name>
<evidence type="ECO:0000313" key="2">
    <source>
        <dbReference type="Proteomes" id="UP000027135"/>
    </source>
</evidence>
<protein>
    <submittedName>
        <fullName evidence="1">Uncharacterized protein</fullName>
    </submittedName>
</protein>
<dbReference type="InParanoid" id="A0A067RGH5"/>
<keyword evidence="2" id="KW-1185">Reference proteome</keyword>
<accession>A0A067RGH5</accession>
<reference evidence="1 2" key="1">
    <citation type="journal article" date="2014" name="Nat. Commun.">
        <title>Molecular traces of alternative social organization in a termite genome.</title>
        <authorList>
            <person name="Terrapon N."/>
            <person name="Li C."/>
            <person name="Robertson H.M."/>
            <person name="Ji L."/>
            <person name="Meng X."/>
            <person name="Booth W."/>
            <person name="Chen Z."/>
            <person name="Childers C.P."/>
            <person name="Glastad K.M."/>
            <person name="Gokhale K."/>
            <person name="Gowin J."/>
            <person name="Gronenberg W."/>
            <person name="Hermansen R.A."/>
            <person name="Hu H."/>
            <person name="Hunt B.G."/>
            <person name="Huylmans A.K."/>
            <person name="Khalil S.M."/>
            <person name="Mitchell R.D."/>
            <person name="Munoz-Torres M.C."/>
            <person name="Mustard J.A."/>
            <person name="Pan H."/>
            <person name="Reese J.T."/>
            <person name="Scharf M.E."/>
            <person name="Sun F."/>
            <person name="Vogel H."/>
            <person name="Xiao J."/>
            <person name="Yang W."/>
            <person name="Yang Z."/>
            <person name="Yang Z."/>
            <person name="Zhou J."/>
            <person name="Zhu J."/>
            <person name="Brent C.S."/>
            <person name="Elsik C.G."/>
            <person name="Goodisman M.A."/>
            <person name="Liberles D.A."/>
            <person name="Roe R.M."/>
            <person name="Vargo E.L."/>
            <person name="Vilcinskas A."/>
            <person name="Wang J."/>
            <person name="Bornberg-Bauer E."/>
            <person name="Korb J."/>
            <person name="Zhang G."/>
            <person name="Liebig J."/>
        </authorList>
    </citation>
    <scope>NUCLEOTIDE SEQUENCE [LARGE SCALE GENOMIC DNA]</scope>
    <source>
        <tissue evidence="1">Whole organism</tissue>
    </source>
</reference>
<dbReference type="Proteomes" id="UP000027135">
    <property type="component" value="Unassembled WGS sequence"/>
</dbReference>
<gene>
    <name evidence="1" type="ORF">L798_14735</name>
</gene>
<dbReference type="AlphaFoldDB" id="A0A067RGH5"/>
<sequence length="101" mass="11733">MARWGEKVIWCRCLHTADLEFNPSAQTQRGADDPIKQTSFSLWVKLVLKITRNKEHGAVFIAQEDKYFEILETWLWGMNVVYSFFYQISHAHQVGILSSGN</sequence>
<evidence type="ECO:0000313" key="1">
    <source>
        <dbReference type="EMBL" id="KDR22882.1"/>
    </source>
</evidence>
<proteinExistence type="predicted"/>
<dbReference type="EMBL" id="KK852482">
    <property type="protein sequence ID" value="KDR22882.1"/>
    <property type="molecule type" value="Genomic_DNA"/>
</dbReference>
<organism evidence="1 2">
    <name type="scientific">Zootermopsis nevadensis</name>
    <name type="common">Dampwood termite</name>
    <dbReference type="NCBI Taxonomy" id="136037"/>
    <lineage>
        <taxon>Eukaryota</taxon>
        <taxon>Metazoa</taxon>
        <taxon>Ecdysozoa</taxon>
        <taxon>Arthropoda</taxon>
        <taxon>Hexapoda</taxon>
        <taxon>Insecta</taxon>
        <taxon>Pterygota</taxon>
        <taxon>Neoptera</taxon>
        <taxon>Polyneoptera</taxon>
        <taxon>Dictyoptera</taxon>
        <taxon>Blattodea</taxon>
        <taxon>Blattoidea</taxon>
        <taxon>Termitoidae</taxon>
        <taxon>Termopsidae</taxon>
        <taxon>Zootermopsis</taxon>
    </lineage>
</organism>